<dbReference type="Proteomes" id="UP001378188">
    <property type="component" value="Unassembled WGS sequence"/>
</dbReference>
<dbReference type="InterPro" id="IPR011032">
    <property type="entry name" value="GroES-like_sf"/>
</dbReference>
<dbReference type="EC" id="1.-.-.-" evidence="2"/>
<evidence type="ECO:0000259" key="1">
    <source>
        <dbReference type="SMART" id="SM00829"/>
    </source>
</evidence>
<organism evidence="2 3">
    <name type="scientific">Microbaculum marinum</name>
    <dbReference type="NCBI Taxonomy" id="1764581"/>
    <lineage>
        <taxon>Bacteria</taxon>
        <taxon>Pseudomonadati</taxon>
        <taxon>Pseudomonadota</taxon>
        <taxon>Alphaproteobacteria</taxon>
        <taxon>Hyphomicrobiales</taxon>
        <taxon>Tepidamorphaceae</taxon>
        <taxon>Microbaculum</taxon>
    </lineage>
</organism>
<sequence length="337" mass="35875">MSEAADMTTMKAIVVREFGPLGTAKLEDMPVPEPKDGEVRIRVAAVAANFVDTLVMEGKYQFLPERPFSPGKLPVGTVDAVGAGVTRFSPGDRLLTMAEHGGYAEFVCVPESQCFRLPDGLSFDDAASVSLAYDTAWVTLTDRARLAAGDTVLVLGATGAVGLAAIQLAKAKGARVLAGVTSPQKTDIVRQAGADEIVDLSVPDLRNGLREQVHALTGGAGADIVLDPLGGDFFDAALRAVAWRGRLVVIGFASGRIPEVKANYLLLKNIEVSGVQVSDYRKRMPELMNECFEDIFALCVAGRIRPAPVQAYPLADYARALEDLLGRKVTGRAILHP</sequence>
<dbReference type="GO" id="GO:0016491">
    <property type="term" value="F:oxidoreductase activity"/>
    <property type="evidence" value="ECO:0007669"/>
    <property type="project" value="UniProtKB-KW"/>
</dbReference>
<evidence type="ECO:0000313" key="2">
    <source>
        <dbReference type="EMBL" id="MEJ8569987.1"/>
    </source>
</evidence>
<dbReference type="InterPro" id="IPR051397">
    <property type="entry name" value="Zn-ADH-like_protein"/>
</dbReference>
<dbReference type="InterPro" id="IPR013149">
    <property type="entry name" value="ADH-like_C"/>
</dbReference>
<evidence type="ECO:0000313" key="3">
    <source>
        <dbReference type="Proteomes" id="UP001378188"/>
    </source>
</evidence>
<dbReference type="InterPro" id="IPR013154">
    <property type="entry name" value="ADH-like_N"/>
</dbReference>
<reference evidence="2 3" key="1">
    <citation type="submission" date="2024-02" db="EMBL/GenBank/DDBJ databases">
        <title>Genome analysis and characterization of Microbaculum marinisediminis sp. nov., isolated from marine sediment.</title>
        <authorList>
            <person name="Du Z.-J."/>
            <person name="Ye Y.-Q."/>
            <person name="Zhang Z.-R."/>
            <person name="Yuan S.-M."/>
            <person name="Zhang X.-Y."/>
        </authorList>
    </citation>
    <scope>NUCLEOTIDE SEQUENCE [LARGE SCALE GENOMIC DNA]</scope>
    <source>
        <strain evidence="2 3">SDUM1044001</strain>
    </source>
</reference>
<dbReference type="AlphaFoldDB" id="A0AAW9RCQ1"/>
<accession>A0AAW9RCQ1</accession>
<gene>
    <name evidence="2" type="ORF">V3328_00775</name>
</gene>
<dbReference type="SMART" id="SM00829">
    <property type="entry name" value="PKS_ER"/>
    <property type="match status" value="1"/>
</dbReference>
<dbReference type="SUPFAM" id="SSF51735">
    <property type="entry name" value="NAD(P)-binding Rossmann-fold domains"/>
    <property type="match status" value="1"/>
</dbReference>
<dbReference type="PANTHER" id="PTHR43677:SF4">
    <property type="entry name" value="QUINONE OXIDOREDUCTASE-LIKE PROTEIN 2"/>
    <property type="match status" value="1"/>
</dbReference>
<dbReference type="InterPro" id="IPR036291">
    <property type="entry name" value="NAD(P)-bd_dom_sf"/>
</dbReference>
<dbReference type="Gene3D" id="3.40.50.720">
    <property type="entry name" value="NAD(P)-binding Rossmann-like Domain"/>
    <property type="match status" value="1"/>
</dbReference>
<proteinExistence type="predicted"/>
<dbReference type="Gene3D" id="3.90.180.10">
    <property type="entry name" value="Medium-chain alcohol dehydrogenases, catalytic domain"/>
    <property type="match status" value="1"/>
</dbReference>
<keyword evidence="2" id="KW-0560">Oxidoreductase</keyword>
<dbReference type="Pfam" id="PF08240">
    <property type="entry name" value="ADH_N"/>
    <property type="match status" value="1"/>
</dbReference>
<name>A0AAW9RCQ1_9HYPH</name>
<protein>
    <submittedName>
        <fullName evidence="2">NADPH:quinone oxidoreductase family protein</fullName>
        <ecNumber evidence="2">1.-.-.-</ecNumber>
    </submittedName>
</protein>
<dbReference type="InterPro" id="IPR020843">
    <property type="entry name" value="ER"/>
</dbReference>
<feature type="domain" description="Enoyl reductase (ER)" evidence="1">
    <location>
        <begin position="19"/>
        <end position="335"/>
    </location>
</feature>
<dbReference type="EMBL" id="JAZHOF010000001">
    <property type="protein sequence ID" value="MEJ8569987.1"/>
    <property type="molecule type" value="Genomic_DNA"/>
</dbReference>
<dbReference type="PANTHER" id="PTHR43677">
    <property type="entry name" value="SHORT-CHAIN DEHYDROGENASE/REDUCTASE"/>
    <property type="match status" value="1"/>
</dbReference>
<keyword evidence="3" id="KW-1185">Reference proteome</keyword>
<comment type="caution">
    <text evidence="2">The sequence shown here is derived from an EMBL/GenBank/DDBJ whole genome shotgun (WGS) entry which is preliminary data.</text>
</comment>
<dbReference type="RefSeq" id="WP_340327727.1">
    <property type="nucleotide sequence ID" value="NZ_JAZHOF010000001.1"/>
</dbReference>
<dbReference type="SUPFAM" id="SSF50129">
    <property type="entry name" value="GroES-like"/>
    <property type="match status" value="1"/>
</dbReference>
<dbReference type="CDD" id="cd08241">
    <property type="entry name" value="QOR1"/>
    <property type="match status" value="1"/>
</dbReference>
<dbReference type="Pfam" id="PF00107">
    <property type="entry name" value="ADH_zinc_N"/>
    <property type="match status" value="1"/>
</dbReference>